<evidence type="ECO:0000256" key="3">
    <source>
        <dbReference type="ARBA" id="ARBA00023082"/>
    </source>
</evidence>
<evidence type="ECO:0000256" key="1">
    <source>
        <dbReference type="ARBA" id="ARBA00010641"/>
    </source>
</evidence>
<evidence type="ECO:0000313" key="9">
    <source>
        <dbReference type="Proteomes" id="UP000324611"/>
    </source>
</evidence>
<evidence type="ECO:0000313" key="8">
    <source>
        <dbReference type="EMBL" id="KAA2238943.1"/>
    </source>
</evidence>
<evidence type="ECO:0000259" key="6">
    <source>
        <dbReference type="Pfam" id="PF04542"/>
    </source>
</evidence>
<protein>
    <submittedName>
        <fullName evidence="8">Sigma-70 family RNA polymerase sigma factor</fullName>
    </submittedName>
</protein>
<feature type="domain" description="RNA polymerase sigma factor 70 region 4 type 2" evidence="7">
    <location>
        <begin position="125"/>
        <end position="174"/>
    </location>
</feature>
<gene>
    <name evidence="8" type="ORF">F0L74_22270</name>
</gene>
<proteinExistence type="inferred from homology"/>
<dbReference type="PANTHER" id="PTHR43133:SF46">
    <property type="entry name" value="RNA POLYMERASE SIGMA-70 FACTOR ECF SUBFAMILY"/>
    <property type="match status" value="1"/>
</dbReference>
<dbReference type="Gene3D" id="1.10.1740.10">
    <property type="match status" value="1"/>
</dbReference>
<dbReference type="EMBL" id="VUOC01000004">
    <property type="protein sequence ID" value="KAA2238943.1"/>
    <property type="molecule type" value="Genomic_DNA"/>
</dbReference>
<evidence type="ECO:0000256" key="5">
    <source>
        <dbReference type="SAM" id="Phobius"/>
    </source>
</evidence>
<dbReference type="GO" id="GO:0006352">
    <property type="term" value="P:DNA-templated transcription initiation"/>
    <property type="evidence" value="ECO:0007669"/>
    <property type="project" value="InterPro"/>
</dbReference>
<keyword evidence="2" id="KW-0805">Transcription regulation</keyword>
<dbReference type="InterPro" id="IPR013324">
    <property type="entry name" value="RNA_pol_sigma_r3/r4-like"/>
</dbReference>
<feature type="domain" description="RNA polymerase sigma-70 region 2" evidence="6">
    <location>
        <begin position="27"/>
        <end position="92"/>
    </location>
</feature>
<keyword evidence="4" id="KW-0804">Transcription</keyword>
<accession>A0A5B2VH87</accession>
<dbReference type="InterPro" id="IPR007627">
    <property type="entry name" value="RNA_pol_sigma70_r2"/>
</dbReference>
<dbReference type="NCBIfam" id="TIGR02937">
    <property type="entry name" value="sigma70-ECF"/>
    <property type="match status" value="1"/>
</dbReference>
<dbReference type="GO" id="GO:0003677">
    <property type="term" value="F:DNA binding"/>
    <property type="evidence" value="ECO:0007669"/>
    <property type="project" value="InterPro"/>
</dbReference>
<evidence type="ECO:0000259" key="7">
    <source>
        <dbReference type="Pfam" id="PF08281"/>
    </source>
</evidence>
<comment type="similarity">
    <text evidence="1">Belongs to the sigma-70 factor family. ECF subfamily.</text>
</comment>
<dbReference type="InterPro" id="IPR039425">
    <property type="entry name" value="RNA_pol_sigma-70-like"/>
</dbReference>
<evidence type="ECO:0000256" key="4">
    <source>
        <dbReference type="ARBA" id="ARBA00023163"/>
    </source>
</evidence>
<dbReference type="RefSeq" id="WP_149840122.1">
    <property type="nucleotide sequence ID" value="NZ_VUOC01000004.1"/>
</dbReference>
<dbReference type="InterPro" id="IPR036388">
    <property type="entry name" value="WH-like_DNA-bd_sf"/>
</dbReference>
<keyword evidence="5" id="KW-1133">Transmembrane helix</keyword>
<dbReference type="SUPFAM" id="SSF88659">
    <property type="entry name" value="Sigma3 and sigma4 domains of RNA polymerase sigma factors"/>
    <property type="match status" value="1"/>
</dbReference>
<dbReference type="InterPro" id="IPR013325">
    <property type="entry name" value="RNA_pol_sigma_r2"/>
</dbReference>
<sequence length="203" mass="23492">MPDHLDNEKVLFQLIAEGSQEAFAAVYARYHEKIYSLSFHLTKSEVVAEEIVQDVFLKVWLQKQGLPEIRNFESWLFILARNHIYTWLKARAQRVTLEPLPEDFVSVEPVAAESVIHRKEFEALINAAVQQLPPQQQQVYNLSREEHLGREAIAERLGVSPETVKVHLSRAMRSIRAYLTARMPISLIFLLILNFLLIFLLAM</sequence>
<organism evidence="8 9">
    <name type="scientific">Chitinophaga agrisoli</name>
    <dbReference type="NCBI Taxonomy" id="2607653"/>
    <lineage>
        <taxon>Bacteria</taxon>
        <taxon>Pseudomonadati</taxon>
        <taxon>Bacteroidota</taxon>
        <taxon>Chitinophagia</taxon>
        <taxon>Chitinophagales</taxon>
        <taxon>Chitinophagaceae</taxon>
        <taxon>Chitinophaga</taxon>
    </lineage>
</organism>
<evidence type="ECO:0000256" key="2">
    <source>
        <dbReference type="ARBA" id="ARBA00023015"/>
    </source>
</evidence>
<dbReference type="Proteomes" id="UP000324611">
    <property type="component" value="Unassembled WGS sequence"/>
</dbReference>
<dbReference type="PANTHER" id="PTHR43133">
    <property type="entry name" value="RNA POLYMERASE ECF-TYPE SIGMA FACTO"/>
    <property type="match status" value="1"/>
</dbReference>
<dbReference type="GO" id="GO:0016987">
    <property type="term" value="F:sigma factor activity"/>
    <property type="evidence" value="ECO:0007669"/>
    <property type="project" value="UniProtKB-KW"/>
</dbReference>
<keyword evidence="9" id="KW-1185">Reference proteome</keyword>
<dbReference type="SUPFAM" id="SSF88946">
    <property type="entry name" value="Sigma2 domain of RNA polymerase sigma factors"/>
    <property type="match status" value="1"/>
</dbReference>
<reference evidence="8 9" key="1">
    <citation type="submission" date="2019-09" db="EMBL/GenBank/DDBJ databases">
        <title>Chitinophaga ginsengihumi sp. nov., isolated from soil of ginseng rhizosphere.</title>
        <authorList>
            <person name="Lee J."/>
        </authorList>
    </citation>
    <scope>NUCLEOTIDE SEQUENCE [LARGE SCALE GENOMIC DNA]</scope>
    <source>
        <strain evidence="8 9">BN140078</strain>
    </source>
</reference>
<dbReference type="AlphaFoldDB" id="A0A5B2VH87"/>
<dbReference type="InterPro" id="IPR014284">
    <property type="entry name" value="RNA_pol_sigma-70_dom"/>
</dbReference>
<keyword evidence="3" id="KW-0731">Sigma factor</keyword>
<dbReference type="Gene3D" id="1.10.10.10">
    <property type="entry name" value="Winged helix-like DNA-binding domain superfamily/Winged helix DNA-binding domain"/>
    <property type="match status" value="1"/>
</dbReference>
<dbReference type="Pfam" id="PF04542">
    <property type="entry name" value="Sigma70_r2"/>
    <property type="match status" value="1"/>
</dbReference>
<keyword evidence="5" id="KW-0812">Transmembrane</keyword>
<dbReference type="InterPro" id="IPR013249">
    <property type="entry name" value="RNA_pol_sigma70_r4_t2"/>
</dbReference>
<keyword evidence="5" id="KW-0472">Membrane</keyword>
<name>A0A5B2VH87_9BACT</name>
<dbReference type="Pfam" id="PF08281">
    <property type="entry name" value="Sigma70_r4_2"/>
    <property type="match status" value="1"/>
</dbReference>
<comment type="caution">
    <text evidence="8">The sequence shown here is derived from an EMBL/GenBank/DDBJ whole genome shotgun (WGS) entry which is preliminary data.</text>
</comment>
<reference evidence="8 9" key="2">
    <citation type="submission" date="2019-09" db="EMBL/GenBank/DDBJ databases">
        <authorList>
            <person name="Jin C."/>
        </authorList>
    </citation>
    <scope>NUCLEOTIDE SEQUENCE [LARGE SCALE GENOMIC DNA]</scope>
    <source>
        <strain evidence="8 9">BN140078</strain>
    </source>
</reference>
<feature type="transmembrane region" description="Helical" evidence="5">
    <location>
        <begin position="179"/>
        <end position="202"/>
    </location>
</feature>